<dbReference type="PANTHER" id="PTHR37291">
    <property type="entry name" value="5-METHYLCYTOSINE-SPECIFIC RESTRICTION ENZYME B"/>
    <property type="match status" value="1"/>
</dbReference>
<dbReference type="RefSeq" id="WP_128249265.1">
    <property type="nucleotide sequence ID" value="NZ_CP034951.1"/>
</dbReference>
<accession>A0A410G0R9</accession>
<dbReference type="InterPro" id="IPR011704">
    <property type="entry name" value="ATPase_dyneun-rel_AAA"/>
</dbReference>
<dbReference type="GO" id="GO:0005524">
    <property type="term" value="F:ATP binding"/>
    <property type="evidence" value="ECO:0007669"/>
    <property type="project" value="InterPro"/>
</dbReference>
<dbReference type="GO" id="GO:0016887">
    <property type="term" value="F:ATP hydrolysis activity"/>
    <property type="evidence" value="ECO:0007669"/>
    <property type="project" value="InterPro"/>
</dbReference>
<dbReference type="PANTHER" id="PTHR37291:SF1">
    <property type="entry name" value="TYPE IV METHYL-DIRECTED RESTRICTION ENZYME ECOKMCRB SUBUNIT"/>
    <property type="match status" value="1"/>
</dbReference>
<evidence type="ECO:0000259" key="1">
    <source>
        <dbReference type="Pfam" id="PF07728"/>
    </source>
</evidence>
<organism evidence="2 3">
    <name type="scientific">Aequorivita ciconiae</name>
    <dbReference type="NCBI Taxonomy" id="2494375"/>
    <lineage>
        <taxon>Bacteria</taxon>
        <taxon>Pseudomonadati</taxon>
        <taxon>Bacteroidota</taxon>
        <taxon>Flavobacteriia</taxon>
        <taxon>Flavobacteriales</taxon>
        <taxon>Flavobacteriaceae</taxon>
        <taxon>Aequorivita</taxon>
    </lineage>
</organism>
<dbReference type="REBASE" id="295255">
    <property type="entry name" value="AspM31McrBCP"/>
</dbReference>
<dbReference type="InterPro" id="IPR027417">
    <property type="entry name" value="P-loop_NTPase"/>
</dbReference>
<evidence type="ECO:0000313" key="3">
    <source>
        <dbReference type="Proteomes" id="UP000285517"/>
    </source>
</evidence>
<gene>
    <name evidence="2" type="ORF">EI546_03620</name>
</gene>
<proteinExistence type="predicted"/>
<dbReference type="SUPFAM" id="SSF52540">
    <property type="entry name" value="P-loop containing nucleoside triphosphate hydrolases"/>
    <property type="match status" value="1"/>
</dbReference>
<reference evidence="2 3" key="1">
    <citation type="submission" date="2019-01" db="EMBL/GenBank/DDBJ databases">
        <title>Complete genome sequencing of Aequorivita sp. H23M31.</title>
        <authorList>
            <person name="Bae J.-W."/>
        </authorList>
    </citation>
    <scope>NUCLEOTIDE SEQUENCE [LARGE SCALE GENOMIC DNA]</scope>
    <source>
        <strain evidence="2 3">H23M31</strain>
    </source>
</reference>
<dbReference type="Proteomes" id="UP000285517">
    <property type="component" value="Chromosome"/>
</dbReference>
<sequence>MEGIKPQTNEDKNVYYDVLPGIFKRICELADSSQSASKLKKQGKISWSEEEFGKSFFYKLSLGESNNPDDQQIYDYCINNNCIAIGFGQDTNYKGMTESEIKKDCEENNRSSSAGSQLSTFIHGLSKDNYVLISNGNQFVRALGKVTSDYEYRDDSPIRYTHFRKVEWIFVNENIPIEDIYDTNFTQRSIYKLDHDKLKMEFFVPQGTLWEIAHEEKIKPYVLIIDEINRGNVSSIFGELITLIEDDKRAGGNETLEVVLPYSKKKFNVPSNVYIIGTMNTADRSVEALDSALRRRFSFREIPPKSKLIIEEGKAKDGVVDEINLNDLLDKINRRIEKLIDKDHRIGHSYFLKVKDLRSLKACFKNEVIPLLEEYFFGDYGKIGLVLGDSFVEKKKNERSVFSKFNGYESDIISDLEERAVYKIKSPKAWDFKSI</sequence>
<name>A0A410G0R9_9FLAO</name>
<dbReference type="OrthoDB" id="9781481at2"/>
<dbReference type="Pfam" id="PF07728">
    <property type="entry name" value="AAA_5"/>
    <property type="match status" value="1"/>
</dbReference>
<feature type="domain" description="ATPase dynein-related AAA" evidence="1">
    <location>
        <begin position="203"/>
        <end position="297"/>
    </location>
</feature>
<dbReference type="KEGG" id="aev:EI546_03620"/>
<dbReference type="InterPro" id="IPR052934">
    <property type="entry name" value="Methyl-DNA_Rec/Restrict_Enz"/>
</dbReference>
<keyword evidence="3" id="KW-1185">Reference proteome</keyword>
<dbReference type="AlphaFoldDB" id="A0A410G0R9"/>
<dbReference type="Gene3D" id="3.40.50.300">
    <property type="entry name" value="P-loop containing nucleotide triphosphate hydrolases"/>
    <property type="match status" value="1"/>
</dbReference>
<dbReference type="EMBL" id="CP034951">
    <property type="protein sequence ID" value="QAA80872.1"/>
    <property type="molecule type" value="Genomic_DNA"/>
</dbReference>
<protein>
    <recommendedName>
        <fullName evidence="1">ATPase dynein-related AAA domain-containing protein</fullName>
    </recommendedName>
</protein>
<evidence type="ECO:0000313" key="2">
    <source>
        <dbReference type="EMBL" id="QAA80872.1"/>
    </source>
</evidence>